<dbReference type="Proteomes" id="UP001600943">
    <property type="component" value="Unassembled WGS sequence"/>
</dbReference>
<organism evidence="2 3">
    <name type="scientific">Blautia hominis</name>
    <dbReference type="NCBI Taxonomy" id="2025493"/>
    <lineage>
        <taxon>Bacteria</taxon>
        <taxon>Bacillati</taxon>
        <taxon>Bacillota</taxon>
        <taxon>Clostridia</taxon>
        <taxon>Lachnospirales</taxon>
        <taxon>Lachnospiraceae</taxon>
        <taxon>Blautia</taxon>
    </lineage>
</organism>
<feature type="transmembrane region" description="Helical" evidence="1">
    <location>
        <begin position="25"/>
        <end position="44"/>
    </location>
</feature>
<keyword evidence="3" id="KW-1185">Reference proteome</keyword>
<dbReference type="RefSeq" id="WP_390407396.1">
    <property type="nucleotide sequence ID" value="NZ_BAABYW010000001.1"/>
</dbReference>
<protein>
    <recommendedName>
        <fullName evidence="4">PrgI family protein</fullName>
    </recommendedName>
</protein>
<keyword evidence="1" id="KW-0472">Membrane</keyword>
<evidence type="ECO:0000313" key="3">
    <source>
        <dbReference type="Proteomes" id="UP001600943"/>
    </source>
</evidence>
<evidence type="ECO:0000256" key="1">
    <source>
        <dbReference type="SAM" id="Phobius"/>
    </source>
</evidence>
<comment type="caution">
    <text evidence="2">The sequence shown here is derived from an EMBL/GenBank/DDBJ whole genome shotgun (WGS) entry which is preliminary data.</text>
</comment>
<keyword evidence="1" id="KW-0812">Transmembrane</keyword>
<keyword evidence="1" id="KW-1133">Transmembrane helix</keyword>
<evidence type="ECO:0000313" key="2">
    <source>
        <dbReference type="EMBL" id="GAA6409548.1"/>
    </source>
</evidence>
<proteinExistence type="predicted"/>
<dbReference type="InterPro" id="IPR024414">
    <property type="entry name" value="Uncharacterised_PrgI"/>
</dbReference>
<evidence type="ECO:0008006" key="4">
    <source>
        <dbReference type="Google" id="ProtNLM"/>
    </source>
</evidence>
<dbReference type="Pfam" id="PF12666">
    <property type="entry name" value="PrgI"/>
    <property type="match status" value="1"/>
</dbReference>
<reference evidence="2 3" key="1">
    <citation type="submission" date="2024-04" db="EMBL/GenBank/DDBJ databases">
        <title>Defined microbial consortia suppress multidrug-resistant proinflammatory Enterobacteriaceae via ecological control.</title>
        <authorList>
            <person name="Furuichi M."/>
            <person name="Kawaguchi T."/>
            <person name="Pust M."/>
            <person name="Yasuma K."/>
            <person name="Plichta D."/>
            <person name="Hasegawa N."/>
            <person name="Ohya T."/>
            <person name="Bhattarai S."/>
            <person name="Sasajima S."/>
            <person name="Aoto Y."/>
            <person name="Tuganbaev T."/>
            <person name="Yaginuma M."/>
            <person name="Ueda M."/>
            <person name="Okahashi N."/>
            <person name="Amafuji K."/>
            <person name="Kiridooshi Y."/>
            <person name="Sugita K."/>
            <person name="Strazar M."/>
            <person name="Skelly A."/>
            <person name="Suda W."/>
            <person name="Hattori M."/>
            <person name="Nakamoto N."/>
            <person name="Caballero S."/>
            <person name="Norman J."/>
            <person name="Olle B."/>
            <person name="Tanoue T."/>
            <person name="Arita M."/>
            <person name="Bucci V."/>
            <person name="Atarashi K."/>
            <person name="Xavier R."/>
            <person name="Honda K."/>
        </authorList>
    </citation>
    <scope>NUCLEOTIDE SEQUENCE [LARGE SCALE GENOMIC DNA]</scope>
    <source>
        <strain evidence="3">k04-0078-D8-1</strain>
    </source>
</reference>
<sequence length="121" mass="14228">MEVKINKEIRDYTENMFFGLSMRQFFFSVLACLAAVGLYFMAEPYLGSELVSWVCILGAVPFAVLGFFRYNGMTAEQYLWAWVKTELLIPRRLVFRSENLYYDILKDAIRNREKEGDKTHD</sequence>
<name>A0ABQ0BDM4_9FIRM</name>
<feature type="transmembrane region" description="Helical" evidence="1">
    <location>
        <begin position="50"/>
        <end position="68"/>
    </location>
</feature>
<accession>A0ABQ0BDM4</accession>
<gene>
    <name evidence="2" type="ORF">K040078D81_36650</name>
</gene>
<dbReference type="EMBL" id="BAABYW010000001">
    <property type="protein sequence ID" value="GAA6409548.1"/>
    <property type="molecule type" value="Genomic_DNA"/>
</dbReference>